<sequence>MRSRTRAVIAGATALAALTLAGCGDSSASGSGGDKLDVVASFYPLEFIARTVGGDAVNVTTLTAPGVEPHDLELTPKQVGEIAEAKLVVYEKGLQPAVDEAIDQNAKETGFDIAPAAKLEATGADFGEHEEGEGHEGEGHEGEGHEGEGHEGEEHAEESSTPATPAAYTGTAAPAARPAEAGNEALDPHFWLDPVRYAGVVQAITDKLVETDSANADGYKARAKVLLDEVGKLDSEFRTGLANCRLKTFVTSHEAFAYLAKRYGLTMVGIAGFTPDAEPTPARIKEVQDIVKAQHVTTIFYEELVSPKVAETIAHDVGVKTAVLSPIEGLSDANSQETYLTLMRENLQELRKANSCA</sequence>
<dbReference type="OrthoDB" id="9810636at2"/>
<feature type="compositionally biased region" description="Low complexity" evidence="4">
    <location>
        <begin position="161"/>
        <end position="180"/>
    </location>
</feature>
<dbReference type="GO" id="GO:0046872">
    <property type="term" value="F:metal ion binding"/>
    <property type="evidence" value="ECO:0007669"/>
    <property type="project" value="InterPro"/>
</dbReference>
<evidence type="ECO:0000256" key="2">
    <source>
        <dbReference type="ARBA" id="ARBA00022448"/>
    </source>
</evidence>
<reference evidence="6 7" key="1">
    <citation type="submission" date="2019-02" db="EMBL/GenBank/DDBJ databases">
        <title>Draft genome sequences of novel Actinobacteria.</title>
        <authorList>
            <person name="Sahin N."/>
            <person name="Ay H."/>
            <person name="Saygin H."/>
        </authorList>
    </citation>
    <scope>NUCLEOTIDE SEQUENCE [LARGE SCALE GENOMIC DNA]</scope>
    <source>
        <strain evidence="6 7">16K104</strain>
    </source>
</reference>
<comment type="caution">
    <text evidence="6">The sequence shown here is derived from an EMBL/GenBank/DDBJ whole genome shotgun (WGS) entry which is preliminary data.</text>
</comment>
<dbReference type="PANTHER" id="PTHR42953">
    <property type="entry name" value="HIGH-AFFINITY ZINC UPTAKE SYSTEM PROTEIN ZNUA-RELATED"/>
    <property type="match status" value="1"/>
</dbReference>
<keyword evidence="2" id="KW-0813">Transport</keyword>
<protein>
    <submittedName>
        <fullName evidence="6">Zinc ABC transporter substrate-binding protein</fullName>
    </submittedName>
</protein>
<dbReference type="SUPFAM" id="SSF53807">
    <property type="entry name" value="Helical backbone' metal receptor"/>
    <property type="match status" value="1"/>
</dbReference>
<evidence type="ECO:0000256" key="5">
    <source>
        <dbReference type="SAM" id="SignalP"/>
    </source>
</evidence>
<evidence type="ECO:0000256" key="3">
    <source>
        <dbReference type="ARBA" id="ARBA00022729"/>
    </source>
</evidence>
<name>A0A4R4WIX9_9ACTN</name>
<dbReference type="RefSeq" id="WP_132324242.1">
    <property type="nucleotide sequence ID" value="NZ_SMKR01000124.1"/>
</dbReference>
<keyword evidence="7" id="KW-1185">Reference proteome</keyword>
<dbReference type="InterPro" id="IPR006127">
    <property type="entry name" value="ZnuA-like"/>
</dbReference>
<evidence type="ECO:0000256" key="1">
    <source>
        <dbReference type="ARBA" id="ARBA00011028"/>
    </source>
</evidence>
<dbReference type="Pfam" id="PF01297">
    <property type="entry name" value="ZnuA"/>
    <property type="match status" value="1"/>
</dbReference>
<evidence type="ECO:0000313" key="6">
    <source>
        <dbReference type="EMBL" id="TDD18962.1"/>
    </source>
</evidence>
<organism evidence="6 7">
    <name type="scientific">Kribbella turkmenica</name>
    <dbReference type="NCBI Taxonomy" id="2530375"/>
    <lineage>
        <taxon>Bacteria</taxon>
        <taxon>Bacillati</taxon>
        <taxon>Actinomycetota</taxon>
        <taxon>Actinomycetes</taxon>
        <taxon>Propionibacteriales</taxon>
        <taxon>Kribbellaceae</taxon>
        <taxon>Kribbella</taxon>
    </lineage>
</organism>
<dbReference type="GO" id="GO:0030001">
    <property type="term" value="P:metal ion transport"/>
    <property type="evidence" value="ECO:0007669"/>
    <property type="project" value="InterPro"/>
</dbReference>
<accession>A0A4R4WIX9</accession>
<dbReference type="PANTHER" id="PTHR42953:SF3">
    <property type="entry name" value="HIGH-AFFINITY ZINC UPTAKE SYSTEM PROTEIN ZNUA"/>
    <property type="match status" value="1"/>
</dbReference>
<feature type="chain" id="PRO_5039355341" evidence="5">
    <location>
        <begin position="22"/>
        <end position="357"/>
    </location>
</feature>
<feature type="compositionally biased region" description="Basic and acidic residues" evidence="4">
    <location>
        <begin position="127"/>
        <end position="153"/>
    </location>
</feature>
<keyword evidence="3 5" id="KW-0732">Signal</keyword>
<dbReference type="EMBL" id="SMKR01000124">
    <property type="protein sequence ID" value="TDD18962.1"/>
    <property type="molecule type" value="Genomic_DNA"/>
</dbReference>
<gene>
    <name evidence="6" type="ORF">E1218_25035</name>
</gene>
<dbReference type="Proteomes" id="UP000295172">
    <property type="component" value="Unassembled WGS sequence"/>
</dbReference>
<evidence type="ECO:0000256" key="4">
    <source>
        <dbReference type="SAM" id="MobiDB-lite"/>
    </source>
</evidence>
<dbReference type="InterPro" id="IPR050492">
    <property type="entry name" value="Bact_metal-bind_prot9"/>
</dbReference>
<feature type="signal peptide" evidence="5">
    <location>
        <begin position="1"/>
        <end position="21"/>
    </location>
</feature>
<proteinExistence type="inferred from homology"/>
<dbReference type="AlphaFoldDB" id="A0A4R4WIX9"/>
<dbReference type="Gene3D" id="3.40.50.1980">
    <property type="entry name" value="Nitrogenase molybdenum iron protein domain"/>
    <property type="match status" value="2"/>
</dbReference>
<dbReference type="PROSITE" id="PS51257">
    <property type="entry name" value="PROKAR_LIPOPROTEIN"/>
    <property type="match status" value="1"/>
</dbReference>
<comment type="similarity">
    <text evidence="1">Belongs to the bacterial solute-binding protein 9 family.</text>
</comment>
<feature type="region of interest" description="Disordered" evidence="4">
    <location>
        <begin position="127"/>
        <end position="180"/>
    </location>
</feature>
<evidence type="ECO:0000313" key="7">
    <source>
        <dbReference type="Proteomes" id="UP000295172"/>
    </source>
</evidence>